<dbReference type="InterPro" id="IPR002931">
    <property type="entry name" value="Transglutaminase-like"/>
</dbReference>
<dbReference type="InterPro" id="IPR051465">
    <property type="entry name" value="Cell_Envelope_Struct_Comp"/>
</dbReference>
<evidence type="ECO:0000313" key="6">
    <source>
        <dbReference type="Proteomes" id="UP000221020"/>
    </source>
</evidence>
<name>A0AA91ZTX9_9BACI</name>
<feature type="chain" id="PRO_5041639732" evidence="3">
    <location>
        <begin position="30"/>
        <end position="603"/>
    </location>
</feature>
<comment type="caution">
    <text evidence="5">The sequence shown here is derived from an EMBL/GenBank/DDBJ whole genome shotgun (WGS) entry which is preliminary data.</text>
</comment>
<dbReference type="InterPro" id="IPR038765">
    <property type="entry name" value="Papain-like_cys_pep_sf"/>
</dbReference>
<dbReference type="SUPFAM" id="SSF54001">
    <property type="entry name" value="Cysteine proteinases"/>
    <property type="match status" value="1"/>
</dbReference>
<feature type="compositionally biased region" description="Polar residues" evidence="2">
    <location>
        <begin position="235"/>
        <end position="258"/>
    </location>
</feature>
<feature type="region of interest" description="Disordered" evidence="2">
    <location>
        <begin position="233"/>
        <end position="258"/>
    </location>
</feature>
<feature type="domain" description="SLH" evidence="4">
    <location>
        <begin position="115"/>
        <end position="173"/>
    </location>
</feature>
<evidence type="ECO:0000256" key="1">
    <source>
        <dbReference type="ARBA" id="ARBA00022729"/>
    </source>
</evidence>
<feature type="signal peptide" evidence="3">
    <location>
        <begin position="1"/>
        <end position="29"/>
    </location>
</feature>
<proteinExistence type="predicted"/>
<keyword evidence="1 3" id="KW-0732">Signal</keyword>
<dbReference type="PANTHER" id="PTHR43308:SF1">
    <property type="entry name" value="OUTER MEMBRANE PROTEIN ALPHA"/>
    <property type="match status" value="1"/>
</dbReference>
<dbReference type="Gene3D" id="3.10.620.30">
    <property type="match status" value="1"/>
</dbReference>
<dbReference type="RefSeq" id="WP_097896609.1">
    <property type="nucleotide sequence ID" value="NZ_NVOR01000020.1"/>
</dbReference>
<accession>A0AA91ZTX9</accession>
<dbReference type="PANTHER" id="PTHR43308">
    <property type="entry name" value="OUTER MEMBRANE PROTEIN ALPHA-RELATED"/>
    <property type="match status" value="1"/>
</dbReference>
<evidence type="ECO:0000256" key="2">
    <source>
        <dbReference type="SAM" id="MobiDB-lite"/>
    </source>
</evidence>
<gene>
    <name evidence="5" type="ORF">CON65_07435</name>
</gene>
<dbReference type="EMBL" id="NVOR01000020">
    <property type="protein sequence ID" value="PED83291.1"/>
    <property type="molecule type" value="Genomic_DNA"/>
</dbReference>
<dbReference type="AlphaFoldDB" id="A0AA91ZTX9"/>
<protein>
    <submittedName>
        <fullName evidence="5">S-layer protein</fullName>
    </submittedName>
</protein>
<feature type="domain" description="SLH" evidence="4">
    <location>
        <begin position="174"/>
        <end position="237"/>
    </location>
</feature>
<dbReference type="Pfam" id="PF01841">
    <property type="entry name" value="Transglut_core"/>
    <property type="match status" value="1"/>
</dbReference>
<dbReference type="SMART" id="SM00460">
    <property type="entry name" value="TGc"/>
    <property type="match status" value="1"/>
</dbReference>
<evidence type="ECO:0000313" key="5">
    <source>
        <dbReference type="EMBL" id="PED83291.1"/>
    </source>
</evidence>
<sequence>MNTKLLKSITSLTLIGSALLYSNSSLVKAAETPNNQTSASFYDVPQTHWAYPAITNLANQNIIAGYGNGMFGLGDVATREQVAALIYRVLLPNKKNGTFSNDNSLYVMQDGSKLKNPYSDINSTSTMFPEEILTLTDLGIFKGDERGSFRPKDSVSRAEMAQIIKNAFHLSIQKPHTFNDVPGNFWANDAISAVQSNNIASGTGDGKFEPNKKVTREQYAQFLYNALEYKKRTEGNTQTDPSTPQGENKQTDPSAPQGDTQLIEEFKKELQKHIDTYETNITIPYKTKNTNTQEVMDTLFNAYKEVVHTNEYVDYTIAQTSYSLSGSPGNYTFTLNITYRESKEQTEYVMQQTKTVVNSIIQNGMDEHEKVKAIHDYVVKHVAYDTSYNSYTGYGALANHSAVCQGYALLTYQLLKEAGIDSHIVTGTGNGEAHAWNLVKIDNKWYHLDTTFDDPIPDEQGRVLYSYFNLSDEQIAKDHQWNRSEYPQATTNYYDELTNKITAGSSKSSTYEQILKDTKLVYLSTQYIANNYDELKDKLQQQFSSKPEKVEVLYKQSTDGSIQDVKKIFKEVDWPEGSQRASYQAAPYSAKPGYSLVTITFTY</sequence>
<dbReference type="Pfam" id="PF00395">
    <property type="entry name" value="SLH"/>
    <property type="match status" value="3"/>
</dbReference>
<evidence type="ECO:0000256" key="3">
    <source>
        <dbReference type="SAM" id="SignalP"/>
    </source>
</evidence>
<dbReference type="PROSITE" id="PS51272">
    <property type="entry name" value="SLH"/>
    <property type="match status" value="3"/>
</dbReference>
<reference evidence="5 6" key="1">
    <citation type="submission" date="2017-09" db="EMBL/GenBank/DDBJ databases">
        <title>Large-scale bioinformatics analysis of Bacillus genomes uncovers conserved roles of natural products in bacterial physiology.</title>
        <authorList>
            <consortium name="Agbiome Team Llc"/>
            <person name="Bleich R.M."/>
            <person name="Grubbs K.J."/>
            <person name="Santa Maria K.C."/>
            <person name="Allen S.E."/>
            <person name="Farag S."/>
            <person name="Shank E.A."/>
            <person name="Bowers A."/>
        </authorList>
    </citation>
    <scope>NUCLEOTIDE SEQUENCE [LARGE SCALE GENOMIC DNA]</scope>
    <source>
        <strain evidence="5 6">AFS092012</strain>
    </source>
</reference>
<dbReference type="Proteomes" id="UP000221020">
    <property type="component" value="Unassembled WGS sequence"/>
</dbReference>
<evidence type="ECO:0000259" key="4">
    <source>
        <dbReference type="PROSITE" id="PS51272"/>
    </source>
</evidence>
<dbReference type="InterPro" id="IPR001119">
    <property type="entry name" value="SLH_dom"/>
</dbReference>
<organism evidence="5 6">
    <name type="scientific">Bacillus pseudomycoides</name>
    <dbReference type="NCBI Taxonomy" id="64104"/>
    <lineage>
        <taxon>Bacteria</taxon>
        <taxon>Bacillati</taxon>
        <taxon>Bacillota</taxon>
        <taxon>Bacilli</taxon>
        <taxon>Bacillales</taxon>
        <taxon>Bacillaceae</taxon>
        <taxon>Bacillus</taxon>
        <taxon>Bacillus cereus group</taxon>
    </lineage>
</organism>
<feature type="domain" description="SLH" evidence="4">
    <location>
        <begin position="37"/>
        <end position="100"/>
    </location>
</feature>